<name>A0A4R7BQW3_9HYPH</name>
<dbReference type="InterPro" id="IPR013785">
    <property type="entry name" value="Aldolase_TIM"/>
</dbReference>
<dbReference type="PANTHER" id="PTHR32332">
    <property type="entry name" value="2-NITROPROPANE DIOXYGENASE"/>
    <property type="match status" value="1"/>
</dbReference>
<evidence type="ECO:0000313" key="5">
    <source>
        <dbReference type="Proteomes" id="UP000295122"/>
    </source>
</evidence>
<dbReference type="Proteomes" id="UP000295122">
    <property type="component" value="Unassembled WGS sequence"/>
</dbReference>
<dbReference type="Pfam" id="PF03060">
    <property type="entry name" value="NMO"/>
    <property type="match status" value="2"/>
</dbReference>
<reference evidence="4 5" key="1">
    <citation type="submission" date="2019-03" db="EMBL/GenBank/DDBJ databases">
        <title>Genomic Encyclopedia of Type Strains, Phase IV (KMG-IV): sequencing the most valuable type-strain genomes for metagenomic binning, comparative biology and taxonomic classification.</title>
        <authorList>
            <person name="Goeker M."/>
        </authorList>
    </citation>
    <scope>NUCLEOTIDE SEQUENCE [LARGE SCALE GENOMIC DNA]</scope>
    <source>
        <strain evidence="4 5">DSM 25903</strain>
    </source>
</reference>
<dbReference type="Gene3D" id="3.20.20.70">
    <property type="entry name" value="Aldolase class I"/>
    <property type="match status" value="1"/>
</dbReference>
<keyword evidence="5" id="KW-1185">Reference proteome</keyword>
<evidence type="ECO:0000256" key="2">
    <source>
        <dbReference type="ARBA" id="ARBA00022643"/>
    </source>
</evidence>
<keyword evidence="1" id="KW-0285">Flavoprotein</keyword>
<gene>
    <name evidence="4" type="ORF">EV668_3929</name>
</gene>
<evidence type="ECO:0000313" key="4">
    <source>
        <dbReference type="EMBL" id="TDR88064.1"/>
    </source>
</evidence>
<dbReference type="InterPro" id="IPR004136">
    <property type="entry name" value="NMO"/>
</dbReference>
<dbReference type="SUPFAM" id="SSF51412">
    <property type="entry name" value="Inosine monophosphate dehydrogenase (IMPDH)"/>
    <property type="match status" value="1"/>
</dbReference>
<dbReference type="CDD" id="cd04730">
    <property type="entry name" value="NPD_like"/>
    <property type="match status" value="1"/>
</dbReference>
<comment type="caution">
    <text evidence="4">The sequence shown here is derived from an EMBL/GenBank/DDBJ whole genome shotgun (WGS) entry which is preliminary data.</text>
</comment>
<protein>
    <submittedName>
        <fullName evidence="4">Nitronate monooxygenase</fullName>
    </submittedName>
</protein>
<keyword evidence="4" id="KW-0503">Monooxygenase</keyword>
<dbReference type="OrthoDB" id="9778912at2"/>
<dbReference type="AlphaFoldDB" id="A0A4R7BQW3"/>
<dbReference type="EMBL" id="SNZR01000015">
    <property type="protein sequence ID" value="TDR88064.1"/>
    <property type="molecule type" value="Genomic_DNA"/>
</dbReference>
<dbReference type="PANTHER" id="PTHR32332:SF31">
    <property type="entry name" value="2-NITROPROPANE DIOXYGENASE FAMILY, PUTATIVE (AFU_ORTHOLOGUE AFUA_2G09850)-RELATED"/>
    <property type="match status" value="1"/>
</dbReference>
<sequence length="323" mass="33495">MAIETALTRRLGLSVPVILAPMALVSGGALAAAVSRGGGLGLIGGGYAEGDWLSEQIAHAGNAEIGIGFITWALARNPDLLAVALDRRPRAIFLSFGDLRPFAPAIARAGIPLICQVQTLHDAEIALGEGASVLVAQGTEAGGHGGGRSTMALVPEIADMAGDVPVAAAGGIVDGRGLAASLMLGAGGAVCGTAFFASRESLSHAKAKERAVAASGDETVRDALFDLVRGRDWPTRWTNRTLRNDYHRGWSTRLHTLREQMTEQRPRYFAAQEAGDMDVAATIVGEGVGLVRDIEPAGTILDRMVAEAEARLRNGGGDFIGNG</sequence>
<evidence type="ECO:0000256" key="3">
    <source>
        <dbReference type="ARBA" id="ARBA00023002"/>
    </source>
</evidence>
<accession>A0A4R7BQW3</accession>
<dbReference type="GO" id="GO:0018580">
    <property type="term" value="F:nitronate monooxygenase activity"/>
    <property type="evidence" value="ECO:0007669"/>
    <property type="project" value="InterPro"/>
</dbReference>
<proteinExistence type="predicted"/>
<keyword evidence="2" id="KW-0288">FMN</keyword>
<organism evidence="4 5">
    <name type="scientific">Enterovirga rhinocerotis</name>
    <dbReference type="NCBI Taxonomy" id="1339210"/>
    <lineage>
        <taxon>Bacteria</taxon>
        <taxon>Pseudomonadati</taxon>
        <taxon>Pseudomonadota</taxon>
        <taxon>Alphaproteobacteria</taxon>
        <taxon>Hyphomicrobiales</taxon>
        <taxon>Methylobacteriaceae</taxon>
        <taxon>Enterovirga</taxon>
    </lineage>
</organism>
<evidence type="ECO:0000256" key="1">
    <source>
        <dbReference type="ARBA" id="ARBA00022630"/>
    </source>
</evidence>
<keyword evidence="3" id="KW-0560">Oxidoreductase</keyword>
<dbReference type="RefSeq" id="WP_133773241.1">
    <property type="nucleotide sequence ID" value="NZ_SNZR01000015.1"/>
</dbReference>